<dbReference type="EMBL" id="CAJNOC010007454">
    <property type="protein sequence ID" value="CAF1099212.1"/>
    <property type="molecule type" value="Genomic_DNA"/>
</dbReference>
<dbReference type="AlphaFoldDB" id="A0A814NWY8"/>
<organism evidence="2 3">
    <name type="scientific">Brachionus calyciflorus</name>
    <dbReference type="NCBI Taxonomy" id="104777"/>
    <lineage>
        <taxon>Eukaryota</taxon>
        <taxon>Metazoa</taxon>
        <taxon>Spiralia</taxon>
        <taxon>Gnathifera</taxon>
        <taxon>Rotifera</taxon>
        <taxon>Eurotatoria</taxon>
        <taxon>Monogononta</taxon>
        <taxon>Pseudotrocha</taxon>
        <taxon>Ploima</taxon>
        <taxon>Brachionidae</taxon>
        <taxon>Brachionus</taxon>
    </lineage>
</organism>
<evidence type="ECO:0000313" key="2">
    <source>
        <dbReference type="EMBL" id="CAF1099212.1"/>
    </source>
</evidence>
<proteinExistence type="predicted"/>
<dbReference type="Pfam" id="PF10551">
    <property type="entry name" value="MULE"/>
    <property type="match status" value="1"/>
</dbReference>
<gene>
    <name evidence="2" type="ORF">OXX778_LOCUS21061</name>
</gene>
<accession>A0A814NWY8</accession>
<name>A0A814NWY8_9BILA</name>
<evidence type="ECO:0000259" key="1">
    <source>
        <dbReference type="Pfam" id="PF10551"/>
    </source>
</evidence>
<protein>
    <recommendedName>
        <fullName evidence="1">MULE transposase domain-containing protein</fullName>
    </recommendedName>
</protein>
<dbReference type="Proteomes" id="UP000663879">
    <property type="component" value="Unassembled WGS sequence"/>
</dbReference>
<keyword evidence="3" id="KW-1185">Reference proteome</keyword>
<feature type="domain" description="MULE transposase" evidence="1">
    <location>
        <begin position="165"/>
        <end position="253"/>
    </location>
</feature>
<sequence>MNANETSFKYVTNNHIKKAKIEQENPNYDSNDLFGSCSGSVTIAKNKETVERFADNDFTIEHKKFSDIDQTLSKFKANLKIRCESEPNLSSGQIFLDEQNKLAQTSGLSYENLLKILPSYRSIKSTLQKRKKRSCPKLLKTLRELNITDEYASTKLEALAKATHWYADGTFRTAAKHYYQLFIIHAYINKHMIACCFDLMNRRRKRDYNVVLAALKKEARKNNIDLNPSYIMTDFEVASINSFKDSFPGIQNKRFVVLQLFLSALILDLRY</sequence>
<dbReference type="InterPro" id="IPR018289">
    <property type="entry name" value="MULE_transposase_dom"/>
</dbReference>
<dbReference type="OrthoDB" id="93990at2759"/>
<evidence type="ECO:0000313" key="3">
    <source>
        <dbReference type="Proteomes" id="UP000663879"/>
    </source>
</evidence>
<comment type="caution">
    <text evidence="2">The sequence shown here is derived from an EMBL/GenBank/DDBJ whole genome shotgun (WGS) entry which is preliminary data.</text>
</comment>
<reference evidence="2" key="1">
    <citation type="submission" date="2021-02" db="EMBL/GenBank/DDBJ databases">
        <authorList>
            <person name="Nowell W R."/>
        </authorList>
    </citation>
    <scope>NUCLEOTIDE SEQUENCE</scope>
    <source>
        <strain evidence="2">Ploen Becks lab</strain>
    </source>
</reference>